<evidence type="ECO:0000313" key="2">
    <source>
        <dbReference type="EMBL" id="GLV57884.1"/>
    </source>
</evidence>
<evidence type="ECO:0000256" key="1">
    <source>
        <dbReference type="SAM" id="Phobius"/>
    </source>
</evidence>
<gene>
    <name evidence="2" type="ORF">KDH_47190</name>
</gene>
<dbReference type="Proteomes" id="UP001344906">
    <property type="component" value="Unassembled WGS sequence"/>
</dbReference>
<comment type="caution">
    <text evidence="2">The sequence shown here is derived from an EMBL/GenBank/DDBJ whole genome shotgun (WGS) entry which is preliminary data.</text>
</comment>
<organism evidence="2 3">
    <name type="scientific">Dictyobacter halimunensis</name>
    <dbReference type="NCBI Taxonomy" id="3026934"/>
    <lineage>
        <taxon>Bacteria</taxon>
        <taxon>Bacillati</taxon>
        <taxon>Chloroflexota</taxon>
        <taxon>Ktedonobacteria</taxon>
        <taxon>Ktedonobacterales</taxon>
        <taxon>Dictyobacteraceae</taxon>
        <taxon>Dictyobacter</taxon>
    </lineage>
</organism>
<keyword evidence="1" id="KW-0812">Transmembrane</keyword>
<keyword evidence="1" id="KW-0472">Membrane</keyword>
<feature type="transmembrane region" description="Helical" evidence="1">
    <location>
        <begin position="67"/>
        <end position="91"/>
    </location>
</feature>
<keyword evidence="1" id="KW-1133">Transmembrane helix</keyword>
<evidence type="ECO:0000313" key="3">
    <source>
        <dbReference type="Proteomes" id="UP001344906"/>
    </source>
</evidence>
<reference evidence="2 3" key="1">
    <citation type="submission" date="2023-02" db="EMBL/GenBank/DDBJ databases">
        <title>Dictyobacter halimunensis sp. nov., a new member of the class Ktedonobacteria from forest soil in a geothermal area.</title>
        <authorList>
            <person name="Rachmania M.K."/>
            <person name="Ningsih F."/>
            <person name="Sakai Y."/>
            <person name="Yabe S."/>
            <person name="Yokota A."/>
            <person name="Sjamsuridzal W."/>
        </authorList>
    </citation>
    <scope>NUCLEOTIDE SEQUENCE [LARGE SCALE GENOMIC DNA]</scope>
    <source>
        <strain evidence="2 3">S3.2.2.5</strain>
    </source>
</reference>
<proteinExistence type="predicted"/>
<dbReference type="RefSeq" id="WP_338253930.1">
    <property type="nucleotide sequence ID" value="NZ_BSRI01000002.1"/>
</dbReference>
<dbReference type="EMBL" id="BSRI01000002">
    <property type="protein sequence ID" value="GLV57884.1"/>
    <property type="molecule type" value="Genomic_DNA"/>
</dbReference>
<name>A0ABQ6FW59_9CHLR</name>
<keyword evidence="3" id="KW-1185">Reference proteome</keyword>
<feature type="transmembrane region" description="Helical" evidence="1">
    <location>
        <begin position="33"/>
        <end position="55"/>
    </location>
</feature>
<protein>
    <recommendedName>
        <fullName evidence="4">Transporter</fullName>
    </recommendedName>
</protein>
<accession>A0ABQ6FW59</accession>
<sequence>MQEYQPRFKFARRVLFPYTGEEPLTRAQEVRVIVSWATIFPVALLIGTLPIVALFSSNASLQKIGLILLLVFVGGIVIFGLMAWFVVFMINRSARLFQLQRQRAQKSAGTSDFSGGRYGS</sequence>
<evidence type="ECO:0008006" key="4">
    <source>
        <dbReference type="Google" id="ProtNLM"/>
    </source>
</evidence>